<proteinExistence type="predicted"/>
<evidence type="ECO:0008006" key="3">
    <source>
        <dbReference type="Google" id="ProtNLM"/>
    </source>
</evidence>
<dbReference type="PANTHER" id="PTHR30619">
    <property type="entry name" value="DNA INTERNALIZATION/COMPETENCE PROTEIN COMEC/REC2"/>
    <property type="match status" value="1"/>
</dbReference>
<comment type="caution">
    <text evidence="1">The sequence shown here is derived from an EMBL/GenBank/DDBJ whole genome shotgun (WGS) entry which is preliminary data.</text>
</comment>
<dbReference type="Gene3D" id="3.60.15.10">
    <property type="entry name" value="Ribonuclease Z/Hydroxyacylglutathione hydrolase-like"/>
    <property type="match status" value="1"/>
</dbReference>
<dbReference type="Proteomes" id="UP001459204">
    <property type="component" value="Unassembled WGS sequence"/>
</dbReference>
<name>A0ABU9J040_9GAMM</name>
<evidence type="ECO:0000313" key="1">
    <source>
        <dbReference type="EMBL" id="MEL1263791.1"/>
    </source>
</evidence>
<sequence length="430" mass="47246">MTAPKSIRIRMYQVGFGDCFLLSFDYAPKPSRHVLIDCGSMASPKGSAPGLIKRVAASIAGTVGDEPFAVVATHRHTDHVSGFDPGANGKGAGAIIAALKPKFVVQPWTEDPSLPVDAEAPAARRGMALRRKTLDDLNVVASQIVDQYVPRLRRSQAVRGIAGQLDFIGKDNIKNLRAVENLMTMAPNDYVHAGRATRLTRFLPGVRVHVLGPPTIGQYGKVRGQRARDEEQFWHLQARSLGMGARVGLTRSDSLFKGFPSAPGRHAPVSSRWLINAMKSENAEQLLQLVRILDDAMNNTSLILLFECGDRRLLFPGDAQIENWEYALKTPSLRKHLEKISVYKVGHHGSLNATPKSLWKIWFPEGGGQQGAGRRMVSLLSTLEGKHGKRENDSEVPRRKLVDALKSKTTMKSTESIGEAEYHDEVIAID</sequence>
<keyword evidence="2" id="KW-1185">Reference proteome</keyword>
<protein>
    <recommendedName>
        <fullName evidence="3">Metallo-beta-lactamase domain-containing protein</fullName>
    </recommendedName>
</protein>
<evidence type="ECO:0000313" key="2">
    <source>
        <dbReference type="Proteomes" id="UP001459204"/>
    </source>
</evidence>
<dbReference type="SUPFAM" id="SSF56281">
    <property type="entry name" value="Metallo-hydrolase/oxidoreductase"/>
    <property type="match status" value="1"/>
</dbReference>
<organism evidence="1 2">
    <name type="scientific">Pseudoxanthomonas putridarboris</name>
    <dbReference type="NCBI Taxonomy" id="752605"/>
    <lineage>
        <taxon>Bacteria</taxon>
        <taxon>Pseudomonadati</taxon>
        <taxon>Pseudomonadota</taxon>
        <taxon>Gammaproteobacteria</taxon>
        <taxon>Lysobacterales</taxon>
        <taxon>Lysobacteraceae</taxon>
        <taxon>Pseudoxanthomonas</taxon>
    </lineage>
</organism>
<accession>A0ABU9J040</accession>
<reference evidence="1 2" key="1">
    <citation type="submission" date="2024-04" db="EMBL/GenBank/DDBJ databases">
        <title>Draft genome sequence of Pseudoxanthomonas putridarboris WD12.</title>
        <authorList>
            <person name="Oh J."/>
        </authorList>
    </citation>
    <scope>NUCLEOTIDE SEQUENCE [LARGE SCALE GENOMIC DNA]</scope>
    <source>
        <strain evidence="1 2">WD12</strain>
    </source>
</reference>
<dbReference type="RefSeq" id="WP_341724976.1">
    <property type="nucleotide sequence ID" value="NZ_JBBWWT010000002.1"/>
</dbReference>
<dbReference type="PANTHER" id="PTHR30619:SF1">
    <property type="entry name" value="RECOMBINATION PROTEIN 2"/>
    <property type="match status" value="1"/>
</dbReference>
<dbReference type="InterPro" id="IPR052159">
    <property type="entry name" value="Competence_DNA_uptake"/>
</dbReference>
<dbReference type="InterPro" id="IPR036866">
    <property type="entry name" value="RibonucZ/Hydroxyglut_hydro"/>
</dbReference>
<dbReference type="EMBL" id="JBBWWT010000002">
    <property type="protein sequence ID" value="MEL1263791.1"/>
    <property type="molecule type" value="Genomic_DNA"/>
</dbReference>
<gene>
    <name evidence="1" type="ORF">AAD027_05305</name>
</gene>